<dbReference type="EMBL" id="MU858059">
    <property type="protein sequence ID" value="KAK4217541.1"/>
    <property type="molecule type" value="Genomic_DNA"/>
</dbReference>
<sequence length="728" mass="78556">MEKKRKLPARAAAREQSSKKRNISPAQRSETPVPPQAEPTPDPKTTPVDEPPPSLPTSMAPGKPLPTVETPQPEDLSMTDYQSIQESGVLAESLARSRSKWVGMISEGIFEKYWSKPTKKRGVVNEEANNPPKDSMMKLGPVTITVPPHMFEATMFAVKDLKPPSSSQLSTERPVLQYGPPHGVMPSLTRPKSVPPAEAATLAPIPSQPQAPGQGPPEAVAATQSLAKAAPHAQVAQPATNPAIPRPPAASPRGMESFLTPTSVVPQPPVGAGPSSRGGLTAPIMTPARPATSTMPAPGPKPQTPSVPDVKSPAKPAAPGADPIILTLAERAGEDPELRDLMKKVAQGEAQQDELERFQAIIDTITAESRRKPAVPPADRLLVDKRSVQYYAEEVHAIINIVLQSNPKQTSATLKPPEGSNPLVIALVKLALDDPNIKSIITRIANRHTALSDAVNLKAKLDELYNQILKERERAKPQLDTSAATLKANGLLNGQTPTSSTPQSATPAAQQALRSKGPPPALKADISAIVFEFAGGNGDRYLFPKFSILDTKHTLPPPQQQVVASFLLVRRGSKAEYPLADPEMDYYEPLTIRLFTGAGRHLEQLARVVAPEEEVRRYMDDVMERMTRGEYLVPAMRLPRPEKDGEANSDGSGLANGGPASKQASEVEPGSQPVVLQAPQPPPQPVLWRGPKPEIREVVRPKVYKPMDMDDQYQSFIASVKRKENKDL</sequence>
<protein>
    <recommendedName>
        <fullName evidence="2">SWR1-complex protein 3 domain-containing protein</fullName>
    </recommendedName>
</protein>
<dbReference type="Pfam" id="PF24707">
    <property type="entry name" value="Swc3"/>
    <property type="match status" value="1"/>
</dbReference>
<reference evidence="3" key="2">
    <citation type="submission" date="2023-05" db="EMBL/GenBank/DDBJ databases">
        <authorList>
            <consortium name="Lawrence Berkeley National Laboratory"/>
            <person name="Steindorff A."/>
            <person name="Hensen N."/>
            <person name="Bonometti L."/>
            <person name="Westerberg I."/>
            <person name="Brannstrom I.O."/>
            <person name="Guillou S."/>
            <person name="Cros-Aarteil S."/>
            <person name="Calhoun S."/>
            <person name="Haridas S."/>
            <person name="Kuo A."/>
            <person name="Mondo S."/>
            <person name="Pangilinan J."/>
            <person name="Riley R."/>
            <person name="Labutti K."/>
            <person name="Andreopoulos B."/>
            <person name="Lipzen A."/>
            <person name="Chen C."/>
            <person name="Yanf M."/>
            <person name="Daum C."/>
            <person name="Ng V."/>
            <person name="Clum A."/>
            <person name="Ohm R."/>
            <person name="Martin F."/>
            <person name="Silar P."/>
            <person name="Natvig D."/>
            <person name="Lalanne C."/>
            <person name="Gautier V."/>
            <person name="Ament-Velasquez S.L."/>
            <person name="Kruys A."/>
            <person name="Hutchinson M.I."/>
            <person name="Powell A.J."/>
            <person name="Barry K."/>
            <person name="Miller A.N."/>
            <person name="Grigoriev I.V."/>
            <person name="Debuchy R."/>
            <person name="Gladieux P."/>
            <person name="Thoren M.H."/>
            <person name="Johannesson H."/>
        </authorList>
    </citation>
    <scope>NUCLEOTIDE SEQUENCE</scope>
    <source>
        <strain evidence="3">PSN293</strain>
    </source>
</reference>
<dbReference type="InterPro" id="IPR037651">
    <property type="entry name" value="Swc3"/>
</dbReference>
<dbReference type="GO" id="GO:0000812">
    <property type="term" value="C:Swr1 complex"/>
    <property type="evidence" value="ECO:0007669"/>
    <property type="project" value="InterPro"/>
</dbReference>
<evidence type="ECO:0000313" key="3">
    <source>
        <dbReference type="EMBL" id="KAK4217541.1"/>
    </source>
</evidence>
<keyword evidence="4" id="KW-1185">Reference proteome</keyword>
<comment type="caution">
    <text evidence="3">The sequence shown here is derived from an EMBL/GenBank/DDBJ whole genome shotgun (WGS) entry which is preliminary data.</text>
</comment>
<gene>
    <name evidence="3" type="ORF">QBC37DRAFT_47295</name>
</gene>
<evidence type="ECO:0000256" key="1">
    <source>
        <dbReference type="SAM" id="MobiDB-lite"/>
    </source>
</evidence>
<feature type="domain" description="SWR1-complex protein 3" evidence="2">
    <location>
        <begin position="60"/>
        <end position="160"/>
    </location>
</feature>
<dbReference type="InterPro" id="IPR057558">
    <property type="entry name" value="Swc3_dom"/>
</dbReference>
<evidence type="ECO:0000259" key="2">
    <source>
        <dbReference type="Pfam" id="PF24707"/>
    </source>
</evidence>
<dbReference type="PANTHER" id="PTHR28108:SF1">
    <property type="entry name" value="SWR1-COMPLEX PROTEIN 3"/>
    <property type="match status" value="1"/>
</dbReference>
<dbReference type="PANTHER" id="PTHR28108">
    <property type="entry name" value="SWR1-COMPLEX PROTEIN 3"/>
    <property type="match status" value="1"/>
</dbReference>
<organism evidence="3 4">
    <name type="scientific">Rhypophila decipiens</name>
    <dbReference type="NCBI Taxonomy" id="261697"/>
    <lineage>
        <taxon>Eukaryota</taxon>
        <taxon>Fungi</taxon>
        <taxon>Dikarya</taxon>
        <taxon>Ascomycota</taxon>
        <taxon>Pezizomycotina</taxon>
        <taxon>Sordariomycetes</taxon>
        <taxon>Sordariomycetidae</taxon>
        <taxon>Sordariales</taxon>
        <taxon>Naviculisporaceae</taxon>
        <taxon>Rhypophila</taxon>
    </lineage>
</organism>
<dbReference type="Proteomes" id="UP001301769">
    <property type="component" value="Unassembled WGS sequence"/>
</dbReference>
<feature type="region of interest" description="Disordered" evidence="1">
    <location>
        <begin position="1"/>
        <end position="83"/>
    </location>
</feature>
<proteinExistence type="predicted"/>
<reference evidence="3" key="1">
    <citation type="journal article" date="2023" name="Mol. Phylogenet. Evol.">
        <title>Genome-scale phylogeny and comparative genomics of the fungal order Sordariales.</title>
        <authorList>
            <person name="Hensen N."/>
            <person name="Bonometti L."/>
            <person name="Westerberg I."/>
            <person name="Brannstrom I.O."/>
            <person name="Guillou S."/>
            <person name="Cros-Aarteil S."/>
            <person name="Calhoun S."/>
            <person name="Haridas S."/>
            <person name="Kuo A."/>
            <person name="Mondo S."/>
            <person name="Pangilinan J."/>
            <person name="Riley R."/>
            <person name="LaButti K."/>
            <person name="Andreopoulos B."/>
            <person name="Lipzen A."/>
            <person name="Chen C."/>
            <person name="Yan M."/>
            <person name="Daum C."/>
            <person name="Ng V."/>
            <person name="Clum A."/>
            <person name="Steindorff A."/>
            <person name="Ohm R.A."/>
            <person name="Martin F."/>
            <person name="Silar P."/>
            <person name="Natvig D.O."/>
            <person name="Lalanne C."/>
            <person name="Gautier V."/>
            <person name="Ament-Velasquez S.L."/>
            <person name="Kruys A."/>
            <person name="Hutchinson M.I."/>
            <person name="Powell A.J."/>
            <person name="Barry K."/>
            <person name="Miller A.N."/>
            <person name="Grigoriev I.V."/>
            <person name="Debuchy R."/>
            <person name="Gladieux P."/>
            <person name="Hiltunen Thoren M."/>
            <person name="Johannesson H."/>
        </authorList>
    </citation>
    <scope>NUCLEOTIDE SEQUENCE</scope>
    <source>
        <strain evidence="3">PSN293</strain>
    </source>
</reference>
<dbReference type="GO" id="GO:0140849">
    <property type="term" value="F:ATP-dependent H2AZ histone chaperone activity"/>
    <property type="evidence" value="ECO:0007669"/>
    <property type="project" value="InterPro"/>
</dbReference>
<feature type="compositionally biased region" description="Low complexity" evidence="1">
    <location>
        <begin position="495"/>
        <end position="512"/>
    </location>
</feature>
<feature type="region of interest" description="Disordered" evidence="1">
    <location>
        <begin position="162"/>
        <end position="321"/>
    </location>
</feature>
<evidence type="ECO:0000313" key="4">
    <source>
        <dbReference type="Proteomes" id="UP001301769"/>
    </source>
</evidence>
<feature type="compositionally biased region" description="Low complexity" evidence="1">
    <location>
        <begin position="203"/>
        <end position="222"/>
    </location>
</feature>
<accession>A0AAN6YFA1</accession>
<dbReference type="AlphaFoldDB" id="A0AAN6YFA1"/>
<feature type="region of interest" description="Disordered" evidence="1">
    <location>
        <begin position="635"/>
        <end position="693"/>
    </location>
</feature>
<feature type="compositionally biased region" description="Pro residues" evidence="1">
    <location>
        <begin position="32"/>
        <end position="55"/>
    </location>
</feature>
<feature type="region of interest" description="Disordered" evidence="1">
    <location>
        <begin position="490"/>
        <end position="519"/>
    </location>
</feature>
<name>A0AAN6YFA1_9PEZI</name>